<dbReference type="Gene3D" id="3.40.430.10">
    <property type="entry name" value="Dihydrofolate Reductase, subunit A"/>
    <property type="match status" value="1"/>
</dbReference>
<dbReference type="GO" id="GO:0008835">
    <property type="term" value="F:diaminohydroxyphosphoribosylaminopyrimidine deaminase activity"/>
    <property type="evidence" value="ECO:0007669"/>
    <property type="project" value="UniProtKB-EC"/>
</dbReference>
<dbReference type="InterPro" id="IPR002734">
    <property type="entry name" value="RibDG_C"/>
</dbReference>
<organism evidence="19 20">
    <name type="scientific">Kocuria marina subsp. indica</name>
    <dbReference type="NCBI Taxonomy" id="1049583"/>
    <lineage>
        <taxon>Bacteria</taxon>
        <taxon>Bacillati</taxon>
        <taxon>Actinomycetota</taxon>
        <taxon>Actinomycetes</taxon>
        <taxon>Micrococcales</taxon>
        <taxon>Micrococcaceae</taxon>
        <taxon>Kocuria</taxon>
    </lineage>
</organism>
<name>A0A1X7E5R7_9MICC</name>
<protein>
    <recommendedName>
        <fullName evidence="8">Riboflavin biosynthesis protein RibD</fullName>
        <ecNumber evidence="7">1.1.1.193</ecNumber>
        <ecNumber evidence="6">3.5.4.26</ecNumber>
    </recommendedName>
</protein>
<keyword evidence="10" id="KW-0479">Metal-binding</keyword>
<feature type="region of interest" description="Disordered" evidence="17">
    <location>
        <begin position="1"/>
        <end position="30"/>
    </location>
</feature>
<comment type="similarity">
    <text evidence="4">In the N-terminal section; belongs to the cytidine and deoxycytidylate deaminase family.</text>
</comment>
<dbReference type="PANTHER" id="PTHR38011:SF7">
    <property type="entry name" value="2,5-DIAMINO-6-RIBOSYLAMINO-4(3H)-PYRIMIDINONE 5'-PHOSPHATE REDUCTASE"/>
    <property type="match status" value="1"/>
</dbReference>
<evidence type="ECO:0000313" key="19">
    <source>
        <dbReference type="EMBL" id="SMF27816.1"/>
    </source>
</evidence>
<dbReference type="PANTHER" id="PTHR38011">
    <property type="entry name" value="DIHYDROFOLATE REDUCTASE FAMILY PROTEIN (AFU_ORTHOLOGUE AFUA_8G06820)"/>
    <property type="match status" value="1"/>
</dbReference>
<dbReference type="InterPro" id="IPR016192">
    <property type="entry name" value="APOBEC/CMP_deaminase_Zn-bd"/>
</dbReference>
<evidence type="ECO:0000256" key="10">
    <source>
        <dbReference type="ARBA" id="ARBA00022723"/>
    </source>
</evidence>
<feature type="compositionally biased region" description="Low complexity" evidence="17">
    <location>
        <begin position="7"/>
        <end position="21"/>
    </location>
</feature>
<dbReference type="EC" id="1.1.1.193" evidence="7"/>
<evidence type="ECO:0000256" key="7">
    <source>
        <dbReference type="ARBA" id="ARBA00013173"/>
    </source>
</evidence>
<dbReference type="SUPFAM" id="SSF53597">
    <property type="entry name" value="Dihydrofolate reductase-like"/>
    <property type="match status" value="1"/>
</dbReference>
<dbReference type="CDD" id="cd01284">
    <property type="entry name" value="Riboflavin_deaminase-reductase"/>
    <property type="match status" value="1"/>
</dbReference>
<keyword evidence="20" id="KW-1185">Reference proteome</keyword>
<reference evidence="20" key="1">
    <citation type="submission" date="2017-04" db="EMBL/GenBank/DDBJ databases">
        <authorList>
            <person name="Varghese N."/>
            <person name="Submissions S."/>
        </authorList>
    </citation>
    <scope>NUCLEOTIDE SEQUENCE [LARGE SCALE GENOMIC DNA]</scope>
    <source>
        <strain evidence="20">NIO-1021</strain>
    </source>
</reference>
<evidence type="ECO:0000256" key="2">
    <source>
        <dbReference type="ARBA" id="ARBA00004882"/>
    </source>
</evidence>
<dbReference type="PROSITE" id="PS51747">
    <property type="entry name" value="CYT_DCMP_DEAMINASES_2"/>
    <property type="match status" value="1"/>
</dbReference>
<keyword evidence="9" id="KW-0686">Riboflavin biosynthesis</keyword>
<evidence type="ECO:0000256" key="17">
    <source>
        <dbReference type="SAM" id="MobiDB-lite"/>
    </source>
</evidence>
<evidence type="ECO:0000256" key="3">
    <source>
        <dbReference type="ARBA" id="ARBA00004910"/>
    </source>
</evidence>
<gene>
    <name evidence="19" type="ORF">SAMN06296028_12216</name>
</gene>
<keyword evidence="12" id="KW-0521">NADP</keyword>
<dbReference type="InterPro" id="IPR024072">
    <property type="entry name" value="DHFR-like_dom_sf"/>
</dbReference>
<evidence type="ECO:0000256" key="9">
    <source>
        <dbReference type="ARBA" id="ARBA00022619"/>
    </source>
</evidence>
<dbReference type="SUPFAM" id="SSF53927">
    <property type="entry name" value="Cytidine deaminase-like"/>
    <property type="match status" value="1"/>
</dbReference>
<feature type="region of interest" description="Disordered" evidence="17">
    <location>
        <begin position="267"/>
        <end position="288"/>
    </location>
</feature>
<comment type="pathway">
    <text evidence="3">Cofactor biosynthesis; riboflavin biosynthesis; 5-amino-6-(D-ribitylamino)uracil from GTP: step 3/4.</text>
</comment>
<dbReference type="GO" id="GO:0008703">
    <property type="term" value="F:5-amino-6-(5-phosphoribosylamino)uracil reductase activity"/>
    <property type="evidence" value="ECO:0007669"/>
    <property type="project" value="UniProtKB-EC"/>
</dbReference>
<dbReference type="GO" id="GO:0009231">
    <property type="term" value="P:riboflavin biosynthetic process"/>
    <property type="evidence" value="ECO:0007669"/>
    <property type="project" value="UniProtKB-UniPathway"/>
</dbReference>
<dbReference type="NCBIfam" id="TIGR00326">
    <property type="entry name" value="eubact_ribD"/>
    <property type="match status" value="1"/>
</dbReference>
<keyword evidence="14" id="KW-0511">Multifunctional enzyme</keyword>
<evidence type="ECO:0000256" key="13">
    <source>
        <dbReference type="ARBA" id="ARBA00023002"/>
    </source>
</evidence>
<comment type="pathway">
    <text evidence="2">Cofactor biosynthesis; riboflavin biosynthesis; 5-amino-6-(D-ribitylamino)uracil from GTP: step 2/4.</text>
</comment>
<dbReference type="InterPro" id="IPR050765">
    <property type="entry name" value="Riboflavin_Biosynth_HTPR"/>
</dbReference>
<feature type="domain" description="CMP/dCMP-type deaminase" evidence="18">
    <location>
        <begin position="28"/>
        <end position="143"/>
    </location>
</feature>
<evidence type="ECO:0000256" key="8">
    <source>
        <dbReference type="ARBA" id="ARBA00019930"/>
    </source>
</evidence>
<comment type="catalytic activity">
    <reaction evidence="16">
        <text>2,5-diamino-6-hydroxy-4-(5-phosphoribosylamino)-pyrimidine + H2O + H(+) = 5-amino-6-(5-phospho-D-ribosylamino)uracil + NH4(+)</text>
        <dbReference type="Rhea" id="RHEA:21868"/>
        <dbReference type="ChEBI" id="CHEBI:15377"/>
        <dbReference type="ChEBI" id="CHEBI:15378"/>
        <dbReference type="ChEBI" id="CHEBI:28938"/>
        <dbReference type="ChEBI" id="CHEBI:58453"/>
        <dbReference type="ChEBI" id="CHEBI:58614"/>
        <dbReference type="EC" id="3.5.4.26"/>
    </reaction>
</comment>
<evidence type="ECO:0000256" key="4">
    <source>
        <dbReference type="ARBA" id="ARBA00005259"/>
    </source>
</evidence>
<dbReference type="Gene3D" id="3.40.140.10">
    <property type="entry name" value="Cytidine Deaminase, domain 2"/>
    <property type="match status" value="1"/>
</dbReference>
<dbReference type="UniPathway" id="UPA00275">
    <property type="reaction ID" value="UER00401"/>
</dbReference>
<comment type="function">
    <text evidence="1">Converts 2,5-diamino-6-(ribosylamino)-4(3h)-pyrimidinone 5'-phosphate into 5-amino-6-(ribosylamino)-2,4(1h,3h)-pyrimidinedione 5'-phosphate.</text>
</comment>
<evidence type="ECO:0000259" key="18">
    <source>
        <dbReference type="PROSITE" id="PS51747"/>
    </source>
</evidence>
<dbReference type="EMBL" id="FXAC01000022">
    <property type="protein sequence ID" value="SMF27816.1"/>
    <property type="molecule type" value="Genomic_DNA"/>
</dbReference>
<evidence type="ECO:0000256" key="11">
    <source>
        <dbReference type="ARBA" id="ARBA00022833"/>
    </source>
</evidence>
<dbReference type="Pfam" id="PF01872">
    <property type="entry name" value="RibD_C"/>
    <property type="match status" value="1"/>
</dbReference>
<keyword evidence="11" id="KW-0862">Zinc</keyword>
<comment type="catalytic activity">
    <reaction evidence="15">
        <text>5-amino-6-(5-phospho-D-ribitylamino)uracil + NADP(+) = 5-amino-6-(5-phospho-D-ribosylamino)uracil + NADPH + H(+)</text>
        <dbReference type="Rhea" id="RHEA:17845"/>
        <dbReference type="ChEBI" id="CHEBI:15378"/>
        <dbReference type="ChEBI" id="CHEBI:57783"/>
        <dbReference type="ChEBI" id="CHEBI:58349"/>
        <dbReference type="ChEBI" id="CHEBI:58421"/>
        <dbReference type="ChEBI" id="CHEBI:58453"/>
        <dbReference type="EC" id="1.1.1.193"/>
    </reaction>
</comment>
<comment type="similarity">
    <text evidence="5">In the C-terminal section; belongs to the HTP reductase family.</text>
</comment>
<evidence type="ECO:0000256" key="15">
    <source>
        <dbReference type="ARBA" id="ARBA00049861"/>
    </source>
</evidence>
<keyword evidence="13" id="KW-0560">Oxidoreductase</keyword>
<dbReference type="Pfam" id="PF00383">
    <property type="entry name" value="dCMP_cyt_deam_1"/>
    <property type="match status" value="1"/>
</dbReference>
<evidence type="ECO:0000313" key="20">
    <source>
        <dbReference type="Proteomes" id="UP000192929"/>
    </source>
</evidence>
<dbReference type="InterPro" id="IPR004794">
    <property type="entry name" value="Eubact_RibD"/>
</dbReference>
<dbReference type="InterPro" id="IPR016193">
    <property type="entry name" value="Cytidine_deaminase-like"/>
</dbReference>
<proteinExistence type="inferred from homology"/>
<evidence type="ECO:0000256" key="14">
    <source>
        <dbReference type="ARBA" id="ARBA00023268"/>
    </source>
</evidence>
<evidence type="ECO:0000256" key="1">
    <source>
        <dbReference type="ARBA" id="ARBA00002151"/>
    </source>
</evidence>
<dbReference type="EC" id="3.5.4.26" evidence="6"/>
<evidence type="ECO:0000256" key="16">
    <source>
        <dbReference type="ARBA" id="ARBA00049886"/>
    </source>
</evidence>
<dbReference type="InterPro" id="IPR002125">
    <property type="entry name" value="CMP_dCMP_dom"/>
</dbReference>
<dbReference type="AlphaFoldDB" id="A0A1X7E5R7"/>
<dbReference type="Proteomes" id="UP000192929">
    <property type="component" value="Unassembled WGS sequence"/>
</dbReference>
<dbReference type="GO" id="GO:0008270">
    <property type="term" value="F:zinc ion binding"/>
    <property type="evidence" value="ECO:0007669"/>
    <property type="project" value="InterPro"/>
</dbReference>
<evidence type="ECO:0000256" key="5">
    <source>
        <dbReference type="ARBA" id="ARBA00007417"/>
    </source>
</evidence>
<sequence length="422" mass="44135">MTAYDDAAAPGPAPRSRPGAEPSHDFSAAEHEAMRAALEAARRGIRGANPVVGAVILSAAGEILHVGHHRGAGTPHAEADALRLAREAGTPLEDTTMVVSLEPCNHTGRTGPCSRAILDAGVPRVIYAVADGTDTARGGGAFLAAHGVDVRQGLLAREAHDLNDRWFIAQHDARPFVTLKLAQTIDGRVAAADGTSQWITGAPARDQGHALRTRVDAILVGGGTLRADDPTLTARDAGGEPLARQPLRAVMSTRPVPADAKVRRGVVDRAPREDTEREAPGDTGTDHGEVVCADRGHDGRFIHLTTHDPAEALQHLRERGVSHVLVEGGPTVSAAFLAADLVDELWLYQAPLILGDGAASVASLGIGTLAAASSWRGDPVRHPADLARPGHEEATDQMEAISRVGVDGRWHLRPAGPVPDAP</sequence>
<dbReference type="PROSITE" id="PS00903">
    <property type="entry name" value="CYT_DCMP_DEAMINASES_1"/>
    <property type="match status" value="1"/>
</dbReference>
<accession>A0A1X7E5R7</accession>
<evidence type="ECO:0000256" key="6">
    <source>
        <dbReference type="ARBA" id="ARBA00012766"/>
    </source>
</evidence>
<evidence type="ECO:0000256" key="12">
    <source>
        <dbReference type="ARBA" id="ARBA00022857"/>
    </source>
</evidence>